<evidence type="ECO:0000313" key="2">
    <source>
        <dbReference type="EMBL" id="GAA4179703.1"/>
    </source>
</evidence>
<organism evidence="2 3">
    <name type="scientific">Gryllotalpicola koreensis</name>
    <dbReference type="NCBI Taxonomy" id="993086"/>
    <lineage>
        <taxon>Bacteria</taxon>
        <taxon>Bacillati</taxon>
        <taxon>Actinomycetota</taxon>
        <taxon>Actinomycetes</taxon>
        <taxon>Micrococcales</taxon>
        <taxon>Microbacteriaceae</taxon>
        <taxon>Gryllotalpicola</taxon>
    </lineage>
</organism>
<dbReference type="RefSeq" id="WP_344756353.1">
    <property type="nucleotide sequence ID" value="NZ_BAABBW010000005.1"/>
</dbReference>
<keyword evidence="3" id="KW-1185">Reference proteome</keyword>
<evidence type="ECO:0000313" key="3">
    <source>
        <dbReference type="Proteomes" id="UP001501079"/>
    </source>
</evidence>
<dbReference type="Proteomes" id="UP001501079">
    <property type="component" value="Unassembled WGS sequence"/>
</dbReference>
<comment type="caution">
    <text evidence="2">The sequence shown here is derived from an EMBL/GenBank/DDBJ whole genome shotgun (WGS) entry which is preliminary data.</text>
</comment>
<evidence type="ECO:0000256" key="1">
    <source>
        <dbReference type="SAM" id="MobiDB-lite"/>
    </source>
</evidence>
<feature type="region of interest" description="Disordered" evidence="1">
    <location>
        <begin position="89"/>
        <end position="112"/>
    </location>
</feature>
<reference evidence="3" key="1">
    <citation type="journal article" date="2019" name="Int. J. Syst. Evol. Microbiol.">
        <title>The Global Catalogue of Microorganisms (GCM) 10K type strain sequencing project: providing services to taxonomists for standard genome sequencing and annotation.</title>
        <authorList>
            <consortium name="The Broad Institute Genomics Platform"/>
            <consortium name="The Broad Institute Genome Sequencing Center for Infectious Disease"/>
            <person name="Wu L."/>
            <person name="Ma J."/>
        </authorList>
    </citation>
    <scope>NUCLEOTIDE SEQUENCE [LARGE SCALE GENOMIC DNA]</scope>
    <source>
        <strain evidence="3">JCM 17591</strain>
    </source>
</reference>
<evidence type="ECO:0008006" key="4">
    <source>
        <dbReference type="Google" id="ProtNLM"/>
    </source>
</evidence>
<protein>
    <recommendedName>
        <fullName evidence="4">DUF222 domain-containing protein</fullName>
    </recommendedName>
</protein>
<proteinExistence type="predicted"/>
<gene>
    <name evidence="2" type="ORF">GCM10022287_32470</name>
</gene>
<sequence>MKLAERLDNASDDLNARIMLEATCIRLRDWLEAERVALEAELKRASAQVTVHPIAFVGDLVEQPPTLTTERRREALRLLVGRITINPSGAEKRVDRSPTYSTPEMSRYGRRR</sequence>
<accession>A0ABP8A854</accession>
<dbReference type="EMBL" id="BAABBW010000005">
    <property type="protein sequence ID" value="GAA4179703.1"/>
    <property type="molecule type" value="Genomic_DNA"/>
</dbReference>
<name>A0ABP8A854_9MICO</name>